<organism evidence="2 3">
    <name type="scientific">Kitasatospora purpeofusca</name>
    <dbReference type="NCBI Taxonomy" id="67352"/>
    <lineage>
        <taxon>Bacteria</taxon>
        <taxon>Bacillati</taxon>
        <taxon>Actinomycetota</taxon>
        <taxon>Actinomycetes</taxon>
        <taxon>Kitasatosporales</taxon>
        <taxon>Streptomycetaceae</taxon>
        <taxon>Kitasatospora</taxon>
    </lineage>
</organism>
<dbReference type="RefSeq" id="WP_328956715.1">
    <property type="nucleotide sequence ID" value="NZ_CP108110.1"/>
</dbReference>
<evidence type="ECO:0000313" key="3">
    <source>
        <dbReference type="Proteomes" id="UP001432222"/>
    </source>
</evidence>
<dbReference type="Proteomes" id="UP001432222">
    <property type="component" value="Chromosome"/>
</dbReference>
<accession>A0ABZ1U5D9</accession>
<sequence length="483" mass="50588">MTFAQLRHAALAPLDRTGDTWNGLAGHVEQIAGQVRSGVLHPLTGAAPSPLAAAGTRAWSGLAADEATRELGLLADELTAFHYEALAVTAALRRAASAFTRAQQDLQRAIGDAEALGATVTTDGTVTLPPLPPEDRNDPDAVAYRRRQWDELQQHVEAMRKAVAAATEADAAAAAALRTLDPADVDPATRAGAVADARGDLVRAAGMPTDPKALRLWWGALDPSVRAGLLAADGERLVAAGVLGPVDYEWHAPDAGAGDFAQRPPGPGDYAIGAAAQALLVGGGTFVGYTDAARHMEHFLAASGEPLTVDVDRMLGDDQKLRGLVDQQIAANRAAWRQTALDAFAQSGGAPVAVPIEAAEQRTADTRNWYLAIGSHAFGTSGVVTARPGPDGKPQVSIHYQVQIWDRYNWDPGKSTPIAGTNIKDSDMAALHQTGLAREYDLIGRSTPRTVALPASSADLPGVPDGPSDTRDGTRSDPGREDR</sequence>
<keyword evidence="3" id="KW-1185">Reference proteome</keyword>
<evidence type="ECO:0000313" key="2">
    <source>
        <dbReference type="EMBL" id="WUQ86060.1"/>
    </source>
</evidence>
<dbReference type="EMBL" id="CP108110">
    <property type="protein sequence ID" value="WUQ86060.1"/>
    <property type="molecule type" value="Genomic_DNA"/>
</dbReference>
<gene>
    <name evidence="2" type="ORF">OHA16_25700</name>
</gene>
<feature type="region of interest" description="Disordered" evidence="1">
    <location>
        <begin position="451"/>
        <end position="483"/>
    </location>
</feature>
<evidence type="ECO:0000256" key="1">
    <source>
        <dbReference type="SAM" id="MobiDB-lite"/>
    </source>
</evidence>
<protein>
    <recommendedName>
        <fullName evidence="4">WXG100 family type VII secretion target</fullName>
    </recommendedName>
</protein>
<evidence type="ECO:0008006" key="4">
    <source>
        <dbReference type="Google" id="ProtNLM"/>
    </source>
</evidence>
<feature type="compositionally biased region" description="Basic and acidic residues" evidence="1">
    <location>
        <begin position="468"/>
        <end position="483"/>
    </location>
</feature>
<proteinExistence type="predicted"/>
<name>A0ABZ1U5D9_9ACTN</name>
<reference evidence="2" key="1">
    <citation type="submission" date="2022-10" db="EMBL/GenBank/DDBJ databases">
        <title>The complete genomes of actinobacterial strains from the NBC collection.</title>
        <authorList>
            <person name="Joergensen T.S."/>
            <person name="Alvarez Arevalo M."/>
            <person name="Sterndorff E.B."/>
            <person name="Faurdal D."/>
            <person name="Vuksanovic O."/>
            <person name="Mourched A.-S."/>
            <person name="Charusanti P."/>
            <person name="Shaw S."/>
            <person name="Blin K."/>
            <person name="Weber T."/>
        </authorList>
    </citation>
    <scope>NUCLEOTIDE SEQUENCE</scope>
    <source>
        <strain evidence="2">NBC_00222</strain>
    </source>
</reference>